<comment type="similarity">
    <text evidence="2">Belongs to the threonine synthase family.</text>
</comment>
<dbReference type="GO" id="GO:0005737">
    <property type="term" value="C:cytoplasm"/>
    <property type="evidence" value="ECO:0007669"/>
    <property type="project" value="TreeGrafter"/>
</dbReference>
<dbReference type="Proteomes" id="UP000268059">
    <property type="component" value="Chromosome"/>
</dbReference>
<dbReference type="PANTHER" id="PTHR43515">
    <property type="entry name" value="THREONINE SYNTHASE-LIKE 1"/>
    <property type="match status" value="1"/>
</dbReference>
<proteinExistence type="inferred from homology"/>
<keyword evidence="3 5" id="KW-0663">Pyridoxal phosphate</keyword>
<evidence type="ECO:0000313" key="7">
    <source>
        <dbReference type="EMBL" id="BBH27708.1"/>
    </source>
</evidence>
<gene>
    <name evidence="7" type="primary">thrC</name>
    <name evidence="7" type="ORF">SG0102_26420</name>
</gene>
<dbReference type="GO" id="GO:0004795">
    <property type="term" value="F:threonine synthase activity"/>
    <property type="evidence" value="ECO:0007669"/>
    <property type="project" value="UniProtKB-UniRule"/>
</dbReference>
<dbReference type="InParanoid" id="A0A3G9JT66"/>
<dbReference type="InterPro" id="IPR037158">
    <property type="entry name" value="Thr_synth_N_sf"/>
</dbReference>
<feature type="modified residue" description="N6-(pyridoxal phosphate)lysine" evidence="5">
    <location>
        <position position="111"/>
    </location>
</feature>
<dbReference type="SUPFAM" id="SSF53686">
    <property type="entry name" value="Tryptophan synthase beta subunit-like PLP-dependent enzymes"/>
    <property type="match status" value="1"/>
</dbReference>
<feature type="domain" description="Threonine synthase N-terminal" evidence="6">
    <location>
        <begin position="5"/>
        <end position="79"/>
    </location>
</feature>
<organism evidence="7 8">
    <name type="scientific">Intestinibaculum porci</name>
    <dbReference type="NCBI Taxonomy" id="2487118"/>
    <lineage>
        <taxon>Bacteria</taxon>
        <taxon>Bacillati</taxon>
        <taxon>Bacillota</taxon>
        <taxon>Erysipelotrichia</taxon>
        <taxon>Erysipelotrichales</taxon>
        <taxon>Erysipelotrichaceae</taxon>
        <taxon>Intestinibaculum</taxon>
    </lineage>
</organism>
<dbReference type="KEGG" id="ebm:SG0102_26420"/>
<evidence type="ECO:0000256" key="3">
    <source>
        <dbReference type="ARBA" id="ARBA00022898"/>
    </source>
</evidence>
<dbReference type="CDD" id="cd01560">
    <property type="entry name" value="Thr-synth_2"/>
    <property type="match status" value="1"/>
</dbReference>
<evidence type="ECO:0000256" key="1">
    <source>
        <dbReference type="ARBA" id="ARBA00001933"/>
    </source>
</evidence>
<dbReference type="Gene3D" id="3.90.1380.10">
    <property type="entry name" value="Threonine synthase, N-terminal domain"/>
    <property type="match status" value="1"/>
</dbReference>
<dbReference type="InterPro" id="IPR029144">
    <property type="entry name" value="Thr_synth_N"/>
</dbReference>
<evidence type="ECO:0000256" key="4">
    <source>
        <dbReference type="NCBIfam" id="TIGR00260"/>
    </source>
</evidence>
<evidence type="ECO:0000256" key="2">
    <source>
        <dbReference type="ARBA" id="ARBA00005517"/>
    </source>
</evidence>
<protein>
    <recommendedName>
        <fullName evidence="4">Threonine synthase</fullName>
        <ecNumber evidence="4">4.2.3.1</ecNumber>
    </recommendedName>
</protein>
<dbReference type="EMBL" id="AP019309">
    <property type="protein sequence ID" value="BBH27708.1"/>
    <property type="molecule type" value="Genomic_DNA"/>
</dbReference>
<dbReference type="PANTHER" id="PTHR43515:SF1">
    <property type="entry name" value="THREONINE SYNTHASE-LIKE 1"/>
    <property type="match status" value="1"/>
</dbReference>
<dbReference type="GO" id="GO:0009088">
    <property type="term" value="P:threonine biosynthetic process"/>
    <property type="evidence" value="ECO:0007669"/>
    <property type="project" value="UniProtKB-UniRule"/>
</dbReference>
<dbReference type="Pfam" id="PF24857">
    <property type="entry name" value="THR4_C"/>
    <property type="match status" value="1"/>
</dbReference>
<dbReference type="NCBIfam" id="TIGR00260">
    <property type="entry name" value="thrC"/>
    <property type="match status" value="1"/>
</dbReference>
<evidence type="ECO:0000256" key="5">
    <source>
        <dbReference type="PIRSR" id="PIRSR604450-51"/>
    </source>
</evidence>
<dbReference type="Pfam" id="PF14821">
    <property type="entry name" value="Thr_synth_N"/>
    <property type="match status" value="1"/>
</dbReference>
<dbReference type="EC" id="4.2.3.1" evidence="4"/>
<dbReference type="Gene3D" id="3.40.50.1100">
    <property type="match status" value="2"/>
</dbReference>
<dbReference type="RefSeq" id="WP_125120410.1">
    <property type="nucleotide sequence ID" value="NZ_AP019309.1"/>
</dbReference>
<evidence type="ECO:0000313" key="8">
    <source>
        <dbReference type="Proteomes" id="UP000268059"/>
    </source>
</evidence>
<sequence>MEKLYKSTRGHQQPLDFYTSILQGIANDGGLLVPAFPFEKKDLNALLDLNYVDLATEVIGSFVPEDAKEDIRRCAQGAYDSGLFKEGVVPVVKAGNEYVMELFQGPTAAFKDLALSILPRFMTLSLKKKGENREVMILAATSGDTGKAALEGFKDVEGTCIKVFYPIDGVSAIQKQQMITTTGSNVEIIGIEGNFDDAQTAVKKAFGSAELKALCDQHDVFLSSANSINIGRLIPQIVYYFHAYLSLVKRGDLKMGDEVNFTVPSGNFGDCLAGWIAKNMGVPVHKFIVASNKNKILTDFFTTGVYDTHREFYKTNAPAMDILVSSNLERLVWFMVDGDSEKVDAFYHELNTSGEYKVDADTLARIQKEFTAGYQSEEEVLANIKDCYEKNHYVLDTHTACGYGVYQNYVKETGDTTPNILLSTASPYKFPESVYEALTGEKVDVYTAIEKLHAFTGVEIPYPLKGIKDREILHKGVIKRDDILKTIGDRIKEL</sequence>
<accession>A0A3G9JT66</accession>
<keyword evidence="8" id="KW-1185">Reference proteome</keyword>
<dbReference type="OrthoDB" id="9763107at2"/>
<comment type="cofactor">
    <cofactor evidence="1 5">
        <name>pyridoxal 5'-phosphate</name>
        <dbReference type="ChEBI" id="CHEBI:597326"/>
    </cofactor>
</comment>
<name>A0A3G9JT66_9FIRM</name>
<dbReference type="AlphaFoldDB" id="A0A3G9JT66"/>
<evidence type="ECO:0000259" key="6">
    <source>
        <dbReference type="Pfam" id="PF14821"/>
    </source>
</evidence>
<reference evidence="7 8" key="1">
    <citation type="submission" date="2018-11" db="EMBL/GenBank/DDBJ databases">
        <title>Novel Erysipelotrichaceae bacterium isolated from small intestine of a swine.</title>
        <authorList>
            <person name="Kim J.S."/>
            <person name="Choe H."/>
            <person name="Lee Y.R."/>
            <person name="Kim K.M."/>
            <person name="Park D.S."/>
        </authorList>
    </citation>
    <scope>NUCLEOTIDE SEQUENCE [LARGE SCALE GENOMIC DNA]</scope>
    <source>
        <strain evidence="7 8">SG0102</strain>
    </source>
</reference>
<dbReference type="InterPro" id="IPR004450">
    <property type="entry name" value="Thr_synthase-like"/>
</dbReference>
<dbReference type="InterPro" id="IPR036052">
    <property type="entry name" value="TrpB-like_PALP_sf"/>
</dbReference>